<reference evidence="1 2" key="1">
    <citation type="journal article" date="2019" name="Sci. Rep.">
        <title>Orb-weaving spider Araneus ventricosus genome elucidates the spidroin gene catalogue.</title>
        <authorList>
            <person name="Kono N."/>
            <person name="Nakamura H."/>
            <person name="Ohtoshi R."/>
            <person name="Moran D.A.P."/>
            <person name="Shinohara A."/>
            <person name="Yoshida Y."/>
            <person name="Fujiwara M."/>
            <person name="Mori M."/>
            <person name="Tomita M."/>
            <person name="Arakawa K."/>
        </authorList>
    </citation>
    <scope>NUCLEOTIDE SEQUENCE [LARGE SCALE GENOMIC DNA]</scope>
</reference>
<accession>A0A4Y2IWK6</accession>
<keyword evidence="2" id="KW-1185">Reference proteome</keyword>
<dbReference type="EMBL" id="BGPR01002985">
    <property type="protein sequence ID" value="GBM82045.1"/>
    <property type="molecule type" value="Genomic_DNA"/>
</dbReference>
<protein>
    <recommendedName>
        <fullName evidence="3">DUF4817 domain-containing protein</fullName>
    </recommendedName>
</protein>
<proteinExistence type="predicted"/>
<dbReference type="AlphaFoldDB" id="A0A4Y2IWK6"/>
<dbReference type="Proteomes" id="UP000499080">
    <property type="component" value="Unassembled WGS sequence"/>
</dbReference>
<evidence type="ECO:0008006" key="3">
    <source>
        <dbReference type="Google" id="ProtNLM"/>
    </source>
</evidence>
<name>A0A4Y2IWK6_ARAVE</name>
<organism evidence="1 2">
    <name type="scientific">Araneus ventricosus</name>
    <name type="common">Orbweaver spider</name>
    <name type="synonym">Epeira ventricosa</name>
    <dbReference type="NCBI Taxonomy" id="182803"/>
    <lineage>
        <taxon>Eukaryota</taxon>
        <taxon>Metazoa</taxon>
        <taxon>Ecdysozoa</taxon>
        <taxon>Arthropoda</taxon>
        <taxon>Chelicerata</taxon>
        <taxon>Arachnida</taxon>
        <taxon>Araneae</taxon>
        <taxon>Araneomorphae</taxon>
        <taxon>Entelegynae</taxon>
        <taxon>Araneoidea</taxon>
        <taxon>Araneidae</taxon>
        <taxon>Araneus</taxon>
    </lineage>
</organism>
<gene>
    <name evidence="1" type="ORF">AVEN_56188_1</name>
</gene>
<evidence type="ECO:0000313" key="2">
    <source>
        <dbReference type="Proteomes" id="UP000499080"/>
    </source>
</evidence>
<sequence length="109" mass="12445">MVNVGVRQPAARLYCERFPECLHPTRQKTLKDVKRLRETGCVTSRPRVLRPRNVGREVQPEDMLAHALAPAQSRAELWPLKKPRLDNPECIRCSSIQINTCAEIAAKRC</sequence>
<evidence type="ECO:0000313" key="1">
    <source>
        <dbReference type="EMBL" id="GBM82045.1"/>
    </source>
</evidence>
<comment type="caution">
    <text evidence="1">The sequence shown here is derived from an EMBL/GenBank/DDBJ whole genome shotgun (WGS) entry which is preliminary data.</text>
</comment>